<proteinExistence type="predicted"/>
<keyword evidence="4" id="KW-1185">Reference proteome</keyword>
<sequence length="237" mass="25732">MDPEKTLGVVISATTVPASSLTPEPPTTQQHGPPQPQSKDNVNIEISPASYADDARFVQALTDVVNVVYLEAEAGIFNEGYQRTTASGIADLLRAGQLAVAFLSEPKTSTSPITPNSESGSDDSRRPIGCVCIKRLSDTHGEFGMLALAASHRGGGLGRDLAQFAEARCRGLGLKVMRLELLVPTFYENASKVRIQGWYERMGYRVVRLQDFGEEYPHLAGFLAGPTEYRVFEKSLV</sequence>
<accession>A0AAI8VZJ7</accession>
<dbReference type="InterPro" id="IPR016181">
    <property type="entry name" value="Acyl_CoA_acyltransferase"/>
</dbReference>
<dbReference type="EMBL" id="CAUWAG010000020">
    <property type="protein sequence ID" value="CAJ2513974.1"/>
    <property type="molecule type" value="Genomic_DNA"/>
</dbReference>
<dbReference type="Pfam" id="PF13508">
    <property type="entry name" value="Acetyltransf_7"/>
    <property type="match status" value="1"/>
</dbReference>
<organism evidence="3 4">
    <name type="scientific">Anthostomella pinea</name>
    <dbReference type="NCBI Taxonomy" id="933095"/>
    <lineage>
        <taxon>Eukaryota</taxon>
        <taxon>Fungi</taxon>
        <taxon>Dikarya</taxon>
        <taxon>Ascomycota</taxon>
        <taxon>Pezizomycotina</taxon>
        <taxon>Sordariomycetes</taxon>
        <taxon>Xylariomycetidae</taxon>
        <taxon>Xylariales</taxon>
        <taxon>Xylariaceae</taxon>
        <taxon>Anthostomella</taxon>
    </lineage>
</organism>
<dbReference type="AlphaFoldDB" id="A0AAI8VZJ7"/>
<feature type="domain" description="N-acetyltransferase" evidence="2">
    <location>
        <begin position="79"/>
        <end position="228"/>
    </location>
</feature>
<dbReference type="GO" id="GO:0016747">
    <property type="term" value="F:acyltransferase activity, transferring groups other than amino-acyl groups"/>
    <property type="evidence" value="ECO:0007669"/>
    <property type="project" value="InterPro"/>
</dbReference>
<protein>
    <submittedName>
        <fullName evidence="3">Uu.00g020930.m01.CDS01</fullName>
    </submittedName>
</protein>
<evidence type="ECO:0000313" key="4">
    <source>
        <dbReference type="Proteomes" id="UP001295740"/>
    </source>
</evidence>
<gene>
    <name evidence="3" type="ORF">KHLLAP_LOCUS14442</name>
</gene>
<reference evidence="3" key="1">
    <citation type="submission" date="2023-10" db="EMBL/GenBank/DDBJ databases">
        <authorList>
            <person name="Hackl T."/>
        </authorList>
    </citation>
    <scope>NUCLEOTIDE SEQUENCE</scope>
</reference>
<dbReference type="CDD" id="cd04301">
    <property type="entry name" value="NAT_SF"/>
    <property type="match status" value="1"/>
</dbReference>
<comment type="caution">
    <text evidence="3">The sequence shown here is derived from an EMBL/GenBank/DDBJ whole genome shotgun (WGS) entry which is preliminary data.</text>
</comment>
<dbReference type="SUPFAM" id="SSF55729">
    <property type="entry name" value="Acyl-CoA N-acyltransferases (Nat)"/>
    <property type="match status" value="1"/>
</dbReference>
<dbReference type="Gene3D" id="3.40.630.30">
    <property type="match status" value="1"/>
</dbReference>
<evidence type="ECO:0000313" key="3">
    <source>
        <dbReference type="EMBL" id="CAJ2513974.1"/>
    </source>
</evidence>
<dbReference type="PROSITE" id="PS51186">
    <property type="entry name" value="GNAT"/>
    <property type="match status" value="1"/>
</dbReference>
<evidence type="ECO:0000259" key="2">
    <source>
        <dbReference type="PROSITE" id="PS51186"/>
    </source>
</evidence>
<dbReference type="Proteomes" id="UP001295740">
    <property type="component" value="Unassembled WGS sequence"/>
</dbReference>
<feature type="region of interest" description="Disordered" evidence="1">
    <location>
        <begin position="14"/>
        <end position="42"/>
    </location>
</feature>
<name>A0AAI8VZJ7_9PEZI</name>
<dbReference type="InterPro" id="IPR000182">
    <property type="entry name" value="GNAT_dom"/>
</dbReference>
<evidence type="ECO:0000256" key="1">
    <source>
        <dbReference type="SAM" id="MobiDB-lite"/>
    </source>
</evidence>